<name>A0A2T3XZ26_9BURK</name>
<gene>
    <name evidence="4" type="ORF">C9I57_03595</name>
</gene>
<dbReference type="SUPFAM" id="SSF51395">
    <property type="entry name" value="FMN-linked oxidoreductases"/>
    <property type="match status" value="1"/>
</dbReference>
<evidence type="ECO:0000313" key="5">
    <source>
        <dbReference type="Proteomes" id="UP000240638"/>
    </source>
</evidence>
<dbReference type="GO" id="GO:0016491">
    <property type="term" value="F:oxidoreductase activity"/>
    <property type="evidence" value="ECO:0007669"/>
    <property type="project" value="UniProtKB-KW"/>
</dbReference>
<comment type="caution">
    <text evidence="4">The sequence shown here is derived from an EMBL/GenBank/DDBJ whole genome shotgun (WGS) entry which is preliminary data.</text>
</comment>
<evidence type="ECO:0000256" key="2">
    <source>
        <dbReference type="ARBA" id="ARBA00023002"/>
    </source>
</evidence>
<evidence type="ECO:0000313" key="4">
    <source>
        <dbReference type="EMBL" id="PTB21742.1"/>
    </source>
</evidence>
<sequence>MNMSHAGLFEPLALTRGPAMKNRFMLAPLTNQQSFADGRLSDDEIRWLEMRAEGGFGLVMTAAAPVQQVGQGYPGQLGVFEDLHIEGLSRLASAVRAHGSLSAVQLYHGGDRASPELIGTPVSPSENSRNGARSLNLKEVEQLRDDFIAAALRAETAGFDGVEIHGAHGYILAQFLSPTINQRDDRYGGSFENRSRLMLEVIDGIRSQCGDDFQIGLRLSPERFGMRLAEVRELATEIMRKEQIDYLDLSLWDVTKQPHEEEFQGRTLLSYFTELPRGNVRLGAAGKVMSAALAASVIEAGCDFVTIGRAGILRHDFPEQVRRNPEYDSPSQPIAVQHLQDQGVGQEFIAYLRSFPGLVAEEGTRT</sequence>
<dbReference type="InterPro" id="IPR001155">
    <property type="entry name" value="OxRdtase_FMN_N"/>
</dbReference>
<evidence type="ECO:0000256" key="1">
    <source>
        <dbReference type="ARBA" id="ARBA00022630"/>
    </source>
</evidence>
<feature type="domain" description="NADH:flavin oxidoreductase/NADH oxidase N-terminal" evidence="3">
    <location>
        <begin position="8"/>
        <end position="324"/>
    </location>
</feature>
<dbReference type="InterPro" id="IPR051799">
    <property type="entry name" value="NADH_flavin_oxidoreductase"/>
</dbReference>
<dbReference type="InterPro" id="IPR013785">
    <property type="entry name" value="Aldolase_TIM"/>
</dbReference>
<dbReference type="Proteomes" id="UP000240638">
    <property type="component" value="Unassembled WGS sequence"/>
</dbReference>
<protein>
    <submittedName>
        <fullName evidence="4">NADH:flavin oxidoreductase</fullName>
    </submittedName>
</protein>
<dbReference type="PANTHER" id="PTHR43656:SF2">
    <property type="entry name" value="BINDING OXIDOREDUCTASE, PUTATIVE (AFU_ORTHOLOGUE AFUA_2G08260)-RELATED"/>
    <property type="match status" value="1"/>
</dbReference>
<dbReference type="EMBL" id="PYUC01000002">
    <property type="protein sequence ID" value="PTB21742.1"/>
    <property type="molecule type" value="Genomic_DNA"/>
</dbReference>
<keyword evidence="1" id="KW-0285">Flavoprotein</keyword>
<evidence type="ECO:0000259" key="3">
    <source>
        <dbReference type="Pfam" id="PF00724"/>
    </source>
</evidence>
<accession>A0A2T3XZ26</accession>
<dbReference type="CDD" id="cd02803">
    <property type="entry name" value="OYE_like_FMN_family"/>
    <property type="match status" value="1"/>
</dbReference>
<dbReference type="GO" id="GO:0010181">
    <property type="term" value="F:FMN binding"/>
    <property type="evidence" value="ECO:0007669"/>
    <property type="project" value="InterPro"/>
</dbReference>
<proteinExistence type="predicted"/>
<dbReference type="Pfam" id="PF00724">
    <property type="entry name" value="Oxidored_FMN"/>
    <property type="match status" value="1"/>
</dbReference>
<dbReference type="AlphaFoldDB" id="A0A2T3XZ26"/>
<dbReference type="PANTHER" id="PTHR43656">
    <property type="entry name" value="BINDING OXIDOREDUCTASE, PUTATIVE (AFU_ORTHOLOGUE AFUA_2G08260)-RELATED"/>
    <property type="match status" value="1"/>
</dbReference>
<reference evidence="4 5" key="1">
    <citation type="submission" date="2018-03" db="EMBL/GenBank/DDBJ databases">
        <title>Whole genome analyses suggest that Burkholderia sensu lato contains two further novel genera in the rhizoxinica-symbiotica group Mycetohabitans gen. nov., and Trinickia gen. nov.: implications for the evolution of diazotrophy and nodulation in the Burkholderiaceae.</title>
        <authorList>
            <person name="Estrada De Los Santos P."/>
            <person name="Palmer M."/>
            <person name="Chavez-Ramirez B."/>
            <person name="Steenkamp E.T."/>
            <person name="Hirsch A.M."/>
            <person name="Manyaka P."/>
            <person name="Maluk M."/>
            <person name="Lafos M."/>
            <person name="Crook M."/>
            <person name="Gross E."/>
            <person name="Simon M.F."/>
            <person name="Bueno Dos Reis Junior F."/>
            <person name="Poole P.S."/>
            <person name="Venter S.N."/>
            <person name="James E.K."/>
        </authorList>
    </citation>
    <scope>NUCLEOTIDE SEQUENCE [LARGE SCALE GENOMIC DNA]</scope>
    <source>
        <strain evidence="4 5">JPY-366</strain>
    </source>
</reference>
<dbReference type="Gene3D" id="3.20.20.70">
    <property type="entry name" value="Aldolase class I"/>
    <property type="match status" value="1"/>
</dbReference>
<keyword evidence="2" id="KW-0560">Oxidoreductase</keyword>
<organism evidence="4 5">
    <name type="scientific">Trinickia symbiotica</name>
    <dbReference type="NCBI Taxonomy" id="863227"/>
    <lineage>
        <taxon>Bacteria</taxon>
        <taxon>Pseudomonadati</taxon>
        <taxon>Pseudomonadota</taxon>
        <taxon>Betaproteobacteria</taxon>
        <taxon>Burkholderiales</taxon>
        <taxon>Burkholderiaceae</taxon>
        <taxon>Trinickia</taxon>
    </lineage>
</organism>